<dbReference type="Proteomes" id="UP000654471">
    <property type="component" value="Unassembled WGS sequence"/>
</dbReference>
<evidence type="ECO:0000259" key="1">
    <source>
        <dbReference type="PROSITE" id="PS51725"/>
    </source>
</evidence>
<proteinExistence type="predicted"/>
<keyword evidence="3" id="KW-1185">Reference proteome</keyword>
<dbReference type="InterPro" id="IPR050744">
    <property type="entry name" value="AI-2_Isomerase_LsrG"/>
</dbReference>
<keyword evidence="2" id="KW-0503">Monooxygenase</keyword>
<gene>
    <name evidence="2" type="ORF">GCM10010211_44060</name>
</gene>
<dbReference type="SUPFAM" id="SSF54909">
    <property type="entry name" value="Dimeric alpha+beta barrel"/>
    <property type="match status" value="1"/>
</dbReference>
<protein>
    <submittedName>
        <fullName evidence="2">Antibiotic biosynthesis monooxygenase</fullName>
    </submittedName>
</protein>
<dbReference type="EMBL" id="BMRP01000015">
    <property type="protein sequence ID" value="GGU73360.1"/>
    <property type="molecule type" value="Genomic_DNA"/>
</dbReference>
<dbReference type="GO" id="GO:0004497">
    <property type="term" value="F:monooxygenase activity"/>
    <property type="evidence" value="ECO:0007669"/>
    <property type="project" value="UniProtKB-KW"/>
</dbReference>
<sequence>MREKRQIIYSTRMIFIVVKFPVKPEHVEEWPAKVGAFTQATRDEPGNLWFEWSRSLEDPNTYVLVEAFKDDAAEAHVNSDHFRAALEQMRPLLRRTPDIVSTTIEGATGWNAMGELVID</sequence>
<dbReference type="InterPro" id="IPR011008">
    <property type="entry name" value="Dimeric_a/b-barrel"/>
</dbReference>
<dbReference type="Gene3D" id="3.30.70.100">
    <property type="match status" value="1"/>
</dbReference>
<name>A0ABQ2V7W2_9ACTN</name>
<dbReference type="PANTHER" id="PTHR33336:SF3">
    <property type="entry name" value="ABM DOMAIN-CONTAINING PROTEIN"/>
    <property type="match status" value="1"/>
</dbReference>
<dbReference type="PANTHER" id="PTHR33336">
    <property type="entry name" value="QUINOL MONOOXYGENASE YGIN-RELATED"/>
    <property type="match status" value="1"/>
</dbReference>
<feature type="domain" description="ABM" evidence="1">
    <location>
        <begin position="14"/>
        <end position="104"/>
    </location>
</feature>
<dbReference type="PROSITE" id="PS51725">
    <property type="entry name" value="ABM"/>
    <property type="match status" value="1"/>
</dbReference>
<evidence type="ECO:0000313" key="2">
    <source>
        <dbReference type="EMBL" id="GGU73360.1"/>
    </source>
</evidence>
<keyword evidence="2" id="KW-0560">Oxidoreductase</keyword>
<organism evidence="2 3">
    <name type="scientific">Streptomyces albospinus</name>
    <dbReference type="NCBI Taxonomy" id="285515"/>
    <lineage>
        <taxon>Bacteria</taxon>
        <taxon>Bacillati</taxon>
        <taxon>Actinomycetota</taxon>
        <taxon>Actinomycetes</taxon>
        <taxon>Kitasatosporales</taxon>
        <taxon>Streptomycetaceae</taxon>
        <taxon>Streptomyces</taxon>
    </lineage>
</organism>
<dbReference type="InterPro" id="IPR007138">
    <property type="entry name" value="ABM_dom"/>
</dbReference>
<evidence type="ECO:0000313" key="3">
    <source>
        <dbReference type="Proteomes" id="UP000654471"/>
    </source>
</evidence>
<reference evidence="3" key="1">
    <citation type="journal article" date="2019" name="Int. J. Syst. Evol. Microbiol.">
        <title>The Global Catalogue of Microorganisms (GCM) 10K type strain sequencing project: providing services to taxonomists for standard genome sequencing and annotation.</title>
        <authorList>
            <consortium name="The Broad Institute Genomics Platform"/>
            <consortium name="The Broad Institute Genome Sequencing Center for Infectious Disease"/>
            <person name="Wu L."/>
            <person name="Ma J."/>
        </authorList>
    </citation>
    <scope>NUCLEOTIDE SEQUENCE [LARGE SCALE GENOMIC DNA]</scope>
    <source>
        <strain evidence="3">JCM 3399</strain>
    </source>
</reference>
<dbReference type="Pfam" id="PF03992">
    <property type="entry name" value="ABM"/>
    <property type="match status" value="1"/>
</dbReference>
<accession>A0ABQ2V7W2</accession>
<comment type="caution">
    <text evidence="2">The sequence shown here is derived from an EMBL/GenBank/DDBJ whole genome shotgun (WGS) entry which is preliminary data.</text>
</comment>